<reference evidence="2" key="1">
    <citation type="submission" date="2014-09" db="EMBL/GenBank/DDBJ databases">
        <title>Genome sequence of the luminous mushroom Mycena chlorophos for searching fungal bioluminescence genes.</title>
        <authorList>
            <person name="Tanaka Y."/>
            <person name="Kasuga D."/>
            <person name="Oba Y."/>
            <person name="Hase S."/>
            <person name="Sato K."/>
            <person name="Oba Y."/>
            <person name="Sakakibara Y."/>
        </authorList>
    </citation>
    <scope>NUCLEOTIDE SEQUENCE</scope>
</reference>
<dbReference type="Proteomes" id="UP000815677">
    <property type="component" value="Unassembled WGS sequence"/>
</dbReference>
<feature type="compositionally biased region" description="Basic and acidic residues" evidence="1">
    <location>
        <begin position="257"/>
        <end position="274"/>
    </location>
</feature>
<evidence type="ECO:0000313" key="2">
    <source>
        <dbReference type="EMBL" id="GAT42587.1"/>
    </source>
</evidence>
<evidence type="ECO:0000313" key="3">
    <source>
        <dbReference type="Proteomes" id="UP000815677"/>
    </source>
</evidence>
<proteinExistence type="predicted"/>
<accession>A0ABQ0KUQ3</accession>
<organism evidence="2 3">
    <name type="scientific">Mycena chlorophos</name>
    <name type="common">Agaric fungus</name>
    <name type="synonym">Agaricus chlorophos</name>
    <dbReference type="NCBI Taxonomy" id="658473"/>
    <lineage>
        <taxon>Eukaryota</taxon>
        <taxon>Fungi</taxon>
        <taxon>Dikarya</taxon>
        <taxon>Basidiomycota</taxon>
        <taxon>Agaricomycotina</taxon>
        <taxon>Agaricomycetes</taxon>
        <taxon>Agaricomycetidae</taxon>
        <taxon>Agaricales</taxon>
        <taxon>Marasmiineae</taxon>
        <taxon>Mycenaceae</taxon>
        <taxon>Mycena</taxon>
    </lineage>
</organism>
<gene>
    <name evidence="2" type="ORF">MCHLO_00299</name>
</gene>
<sequence length="625" mass="71027">MCICARHEFVLPNAVGDLQCGERYANIDYLYASAARHFSRLLRVMISYDIASQWSKNLRKQLKHLPPLVRLKLVRAIFETMYRFVIPKMHIKGHILLCQLLFLLYLALASGQLDGEGIERLERVPVWKELVARFEAARVAGEPEPLNPYEVKVQGLTEAQVRKQFEEEETKAGAAGKVSISVVSPSGFVAFGLELEEEQRRICISAELKKAQSTAAQYNLESARLKCGKNIDKWRSLQATYTPAALIRVREEEKKDAERARQHSADLAKRREAGEEVEDELEEDRLPEDVPLFLPTALTAEERAAGGGTDLLAIEVPMRRGQCRDALAAMRNQLHIKAQLLLYRLANVRHQAMNTRSRTLVNRNEGKLKGHTDKFQAAWTALALVLPTHKIGFPRLCKSDIRCMDDPESLPAQKARELEKERRWVYEQAKRVAMGDFPLISTEMEEWVEGDGEDDEDTADADGTKKKGEKGRGESKRVMSWIWTDTGVAGTDAEMEDSLRIEWCRAFARVRRWREKVSILEEEWRRLPFSLQHLADDWGQRARAAADKNDETGLADGKVAYAEKQRELFLELIRRAENTHTEVKKRKKRAMAGGAKEDEDHEAESDVGEDVGVEGPQDVDSEDDI</sequence>
<dbReference type="EMBL" id="DF838102">
    <property type="protein sequence ID" value="GAT42587.1"/>
    <property type="molecule type" value="Genomic_DNA"/>
</dbReference>
<feature type="compositionally biased region" description="Basic and acidic residues" evidence="1">
    <location>
        <begin position="462"/>
        <end position="472"/>
    </location>
</feature>
<feature type="compositionally biased region" description="Acidic residues" evidence="1">
    <location>
        <begin position="448"/>
        <end position="460"/>
    </location>
</feature>
<dbReference type="Pfam" id="PF18758">
    <property type="entry name" value="KDZ"/>
    <property type="match status" value="1"/>
</dbReference>
<feature type="compositionally biased region" description="Acidic residues" evidence="1">
    <location>
        <begin position="597"/>
        <end position="625"/>
    </location>
</feature>
<feature type="region of interest" description="Disordered" evidence="1">
    <location>
        <begin position="448"/>
        <end position="472"/>
    </location>
</feature>
<keyword evidence="3" id="KW-1185">Reference proteome</keyword>
<dbReference type="InterPro" id="IPR040521">
    <property type="entry name" value="KDZ"/>
</dbReference>
<name>A0ABQ0KUQ3_MYCCL</name>
<feature type="region of interest" description="Disordered" evidence="1">
    <location>
        <begin position="257"/>
        <end position="282"/>
    </location>
</feature>
<evidence type="ECO:0000256" key="1">
    <source>
        <dbReference type="SAM" id="MobiDB-lite"/>
    </source>
</evidence>
<protein>
    <submittedName>
        <fullName evidence="2">Uncharacterized protein</fullName>
    </submittedName>
</protein>
<feature type="region of interest" description="Disordered" evidence="1">
    <location>
        <begin position="581"/>
        <end position="625"/>
    </location>
</feature>